<keyword evidence="1" id="KW-0812">Transmembrane</keyword>
<feature type="domain" description="MAM" evidence="3">
    <location>
        <begin position="145"/>
        <end position="235"/>
    </location>
</feature>
<dbReference type="Proteomes" id="UP000663828">
    <property type="component" value="Unassembled WGS sequence"/>
</dbReference>
<comment type="caution">
    <text evidence="4">The sequence shown here is derived from an EMBL/GenBank/DDBJ whole genome shotgun (WGS) entry which is preliminary data.</text>
</comment>
<evidence type="ECO:0000256" key="2">
    <source>
        <dbReference type="SAM" id="SignalP"/>
    </source>
</evidence>
<evidence type="ECO:0000313" key="4">
    <source>
        <dbReference type="EMBL" id="CAF1010335.1"/>
    </source>
</evidence>
<keyword evidence="5" id="KW-1185">Reference proteome</keyword>
<dbReference type="SUPFAM" id="SSF49899">
    <property type="entry name" value="Concanavalin A-like lectins/glucanases"/>
    <property type="match status" value="1"/>
</dbReference>
<evidence type="ECO:0000313" key="5">
    <source>
        <dbReference type="Proteomes" id="UP000663828"/>
    </source>
</evidence>
<evidence type="ECO:0000259" key="3">
    <source>
        <dbReference type="PROSITE" id="PS50060"/>
    </source>
</evidence>
<dbReference type="EMBL" id="CAJNOR010000800">
    <property type="protein sequence ID" value="CAF1010335.1"/>
    <property type="molecule type" value="Genomic_DNA"/>
</dbReference>
<dbReference type="GO" id="GO:0016020">
    <property type="term" value="C:membrane"/>
    <property type="evidence" value="ECO:0007669"/>
    <property type="project" value="InterPro"/>
</dbReference>
<dbReference type="InterPro" id="IPR000998">
    <property type="entry name" value="MAM_dom"/>
</dbReference>
<keyword evidence="2" id="KW-0732">Signal</keyword>
<organism evidence="4 5">
    <name type="scientific">Adineta ricciae</name>
    <name type="common">Rotifer</name>
    <dbReference type="NCBI Taxonomy" id="249248"/>
    <lineage>
        <taxon>Eukaryota</taxon>
        <taxon>Metazoa</taxon>
        <taxon>Spiralia</taxon>
        <taxon>Gnathifera</taxon>
        <taxon>Rotifera</taxon>
        <taxon>Eurotatoria</taxon>
        <taxon>Bdelloidea</taxon>
        <taxon>Adinetida</taxon>
        <taxon>Adinetidae</taxon>
        <taxon>Adineta</taxon>
    </lineage>
</organism>
<dbReference type="Gene3D" id="2.60.120.200">
    <property type="match status" value="1"/>
</dbReference>
<gene>
    <name evidence="4" type="ORF">XAT740_LOCUS13686</name>
</gene>
<feature type="signal peptide" evidence="2">
    <location>
        <begin position="1"/>
        <end position="20"/>
    </location>
</feature>
<evidence type="ECO:0000256" key="1">
    <source>
        <dbReference type="SAM" id="Phobius"/>
    </source>
</evidence>
<sequence>MYHLSAILFLIFTRTNLVYQQVLYQCNYDTHTIATGCLLPVGLRGMLVSDKAANLGAESPTAPLSDVTSSLMPTDNGQNCTLPYKVTPFTWDMYFCNDGYCQTQSSPNAKCQAGKFGYFNFGIPEDPVSFVLNTNTGGTNGTGHQCLSYFYYLPTITGTQQNINIRVKTKDGDSEMIDQVMSSPHNGWSERRVSFVTTKDGYEMYFDLQKTSGKVTPLSIVAIDEILIRAGRCEDEPVTLFTSVTTKTTITSDIFTRTNVVNVSDSDISSTSTVTEITSAQSLSTSFLGSTAMWMTTTQTVLISTTSLSSRSSSTITDEIIVKPNQTTLIIILSTVVPIVLIASIVVLIWIMKKSSLKRGRTQSRRNSSINYRTSASKSVFELNRVAPA</sequence>
<name>A0A814HJP4_ADIRI</name>
<dbReference type="PROSITE" id="PS50060">
    <property type="entry name" value="MAM_2"/>
    <property type="match status" value="1"/>
</dbReference>
<protein>
    <recommendedName>
        <fullName evidence="3">MAM domain-containing protein</fullName>
    </recommendedName>
</protein>
<feature type="transmembrane region" description="Helical" evidence="1">
    <location>
        <begin position="329"/>
        <end position="351"/>
    </location>
</feature>
<dbReference type="AlphaFoldDB" id="A0A814HJP4"/>
<reference evidence="4" key="1">
    <citation type="submission" date="2021-02" db="EMBL/GenBank/DDBJ databases">
        <authorList>
            <person name="Nowell W R."/>
        </authorList>
    </citation>
    <scope>NUCLEOTIDE SEQUENCE</scope>
</reference>
<dbReference type="Pfam" id="PF00629">
    <property type="entry name" value="MAM"/>
    <property type="match status" value="1"/>
</dbReference>
<proteinExistence type="predicted"/>
<keyword evidence="1" id="KW-0472">Membrane</keyword>
<keyword evidence="1" id="KW-1133">Transmembrane helix</keyword>
<dbReference type="InterPro" id="IPR013320">
    <property type="entry name" value="ConA-like_dom_sf"/>
</dbReference>
<accession>A0A814HJP4</accession>
<feature type="chain" id="PRO_5032977837" description="MAM domain-containing protein" evidence="2">
    <location>
        <begin position="21"/>
        <end position="389"/>
    </location>
</feature>